<dbReference type="Pfam" id="PF03313">
    <property type="entry name" value="SDH_alpha"/>
    <property type="match status" value="1"/>
</dbReference>
<evidence type="ECO:0000256" key="10">
    <source>
        <dbReference type="ARBA" id="ARBA00023239"/>
    </source>
</evidence>
<reference evidence="15" key="2">
    <citation type="journal article" date="2021" name="PeerJ">
        <title>Extensive microbial diversity within the chicken gut microbiome revealed by metagenomics and culture.</title>
        <authorList>
            <person name="Gilroy R."/>
            <person name="Ravi A."/>
            <person name="Getino M."/>
            <person name="Pursley I."/>
            <person name="Horton D.L."/>
            <person name="Alikhan N.F."/>
            <person name="Baker D."/>
            <person name="Gharbi K."/>
            <person name="Hall N."/>
            <person name="Watson M."/>
            <person name="Adriaenssens E.M."/>
            <person name="Foster-Nyarko E."/>
            <person name="Jarju S."/>
            <person name="Secka A."/>
            <person name="Antonio M."/>
            <person name="Oren A."/>
            <person name="Chaudhuri R.R."/>
            <person name="La Ragione R."/>
            <person name="Hildebrand F."/>
            <person name="Pallen M.J."/>
        </authorList>
    </citation>
    <scope>NUCLEOTIDE SEQUENCE</scope>
    <source>
        <strain evidence="15">18911</strain>
    </source>
</reference>
<accession>A0A9D1MHF7</accession>
<keyword evidence="10" id="KW-0456">Lyase</keyword>
<evidence type="ECO:0000259" key="13">
    <source>
        <dbReference type="Pfam" id="PF03313"/>
    </source>
</evidence>
<comment type="caution">
    <text evidence="15">The sequence shown here is derived from an EMBL/GenBank/DDBJ whole genome shotgun (WGS) entry which is preliminary data.</text>
</comment>
<dbReference type="GO" id="GO:0046872">
    <property type="term" value="F:metal ion binding"/>
    <property type="evidence" value="ECO:0007669"/>
    <property type="project" value="UniProtKB-KW"/>
</dbReference>
<feature type="domain" description="Serine dehydratase-like alpha subunit" evidence="13">
    <location>
        <begin position="149"/>
        <end position="392"/>
    </location>
</feature>
<comment type="catalytic activity">
    <reaction evidence="12">
        <text>L-serine = pyruvate + NH4(+)</text>
        <dbReference type="Rhea" id="RHEA:19169"/>
        <dbReference type="ChEBI" id="CHEBI:15361"/>
        <dbReference type="ChEBI" id="CHEBI:28938"/>
        <dbReference type="ChEBI" id="CHEBI:33384"/>
        <dbReference type="EC" id="4.3.1.17"/>
    </reaction>
</comment>
<dbReference type="Gene3D" id="3.30.1330.90">
    <property type="entry name" value="D-3-phosphoglycerate dehydrogenase, domain 3"/>
    <property type="match status" value="1"/>
</dbReference>
<evidence type="ECO:0000313" key="16">
    <source>
        <dbReference type="Proteomes" id="UP000824094"/>
    </source>
</evidence>
<proteinExistence type="inferred from homology"/>
<keyword evidence="7" id="KW-0479">Metal-binding</keyword>
<gene>
    <name evidence="15" type="ORF">IAB05_03055</name>
</gene>
<keyword evidence="6" id="KW-0004">4Fe-4S</keyword>
<sequence>MKTLKELFQVGCGPSSSHTMAPQKIATFFRKKYPDKKFKVILYGSLAHTGKGHGTDTVIKKVLGEDTEIEFNMTETNIKHPNTLDVVVLNDDGSTVEVRRAYSPGGGAYIIEGEPEIASPEVYSMNHFADIKDYCLKNDIRISDYVFQTEPDIKEYLEYIWDSMVYAIKRGLSAEGVLPGGLNVVRKAKYLYMQRHLDESPETRENRLVCSYAFAVAEENAAGGNIVTAPTCGSSGVLPATFYYVQKTRNVSRDAIIRGLAVAGLIGNLIKQNASISGAECGCQAEIGSACAMAAGGLAEIFELGLDQIEYATEISIEHHLGLTCDPVAGLVQIPCIERNAVAAMRALNSLSLADFLFATRTVSLDTIIEVMYETGKDLNKSYRETSEAGIAKLYHVSEPEKKNK</sequence>
<dbReference type="InterPro" id="IPR029009">
    <property type="entry name" value="ASB_dom_sf"/>
</dbReference>
<evidence type="ECO:0000256" key="8">
    <source>
        <dbReference type="ARBA" id="ARBA00023004"/>
    </source>
</evidence>
<evidence type="ECO:0000259" key="14">
    <source>
        <dbReference type="Pfam" id="PF03315"/>
    </source>
</evidence>
<name>A0A9D1MHF7_9FIRM</name>
<dbReference type="Pfam" id="PF03315">
    <property type="entry name" value="SDH_beta"/>
    <property type="match status" value="1"/>
</dbReference>
<keyword evidence="8" id="KW-0408">Iron</keyword>
<dbReference type="GO" id="GO:0051539">
    <property type="term" value="F:4 iron, 4 sulfur cluster binding"/>
    <property type="evidence" value="ECO:0007669"/>
    <property type="project" value="UniProtKB-KW"/>
</dbReference>
<evidence type="ECO:0000256" key="12">
    <source>
        <dbReference type="ARBA" id="ARBA00049406"/>
    </source>
</evidence>
<evidence type="ECO:0000256" key="5">
    <source>
        <dbReference type="ARBA" id="ARBA00022432"/>
    </source>
</evidence>
<dbReference type="EMBL" id="DVNF01000087">
    <property type="protein sequence ID" value="HIU60354.1"/>
    <property type="molecule type" value="Genomic_DNA"/>
</dbReference>
<comment type="cofactor">
    <cofactor evidence="1">
        <name>[4Fe-4S] cluster</name>
        <dbReference type="ChEBI" id="CHEBI:49883"/>
    </cofactor>
</comment>
<comment type="pathway">
    <text evidence="2">Carbohydrate biosynthesis; gluconeogenesis.</text>
</comment>
<reference evidence="15" key="1">
    <citation type="submission" date="2020-10" db="EMBL/GenBank/DDBJ databases">
        <authorList>
            <person name="Gilroy R."/>
        </authorList>
    </citation>
    <scope>NUCLEOTIDE SEQUENCE</scope>
    <source>
        <strain evidence="15">18911</strain>
    </source>
</reference>
<dbReference type="PANTHER" id="PTHR30182">
    <property type="entry name" value="L-SERINE DEHYDRATASE"/>
    <property type="match status" value="1"/>
</dbReference>
<evidence type="ECO:0000313" key="15">
    <source>
        <dbReference type="EMBL" id="HIU60354.1"/>
    </source>
</evidence>
<feature type="domain" description="Serine dehydratase beta chain" evidence="14">
    <location>
        <begin position="6"/>
        <end position="59"/>
    </location>
</feature>
<evidence type="ECO:0000256" key="4">
    <source>
        <dbReference type="ARBA" id="ARBA00012093"/>
    </source>
</evidence>
<dbReference type="InterPro" id="IPR051318">
    <property type="entry name" value="Fe-S_L-Ser"/>
</dbReference>
<keyword evidence="5" id="KW-0312">Gluconeogenesis</keyword>
<dbReference type="GO" id="GO:0006094">
    <property type="term" value="P:gluconeogenesis"/>
    <property type="evidence" value="ECO:0007669"/>
    <property type="project" value="UniProtKB-KW"/>
</dbReference>
<evidence type="ECO:0000256" key="2">
    <source>
        <dbReference type="ARBA" id="ARBA00004742"/>
    </source>
</evidence>
<protein>
    <recommendedName>
        <fullName evidence="4">L-serine ammonia-lyase</fullName>
        <ecNumber evidence="4">4.3.1.17</ecNumber>
    </recommendedName>
    <alternativeName>
        <fullName evidence="11">L-serine deaminase</fullName>
    </alternativeName>
</protein>
<dbReference type="AlphaFoldDB" id="A0A9D1MHF7"/>
<comment type="similarity">
    <text evidence="3">Belongs to the iron-sulfur dependent L-serine dehydratase family.</text>
</comment>
<dbReference type="InterPro" id="IPR005131">
    <property type="entry name" value="Ser_deHydtase_bsu"/>
</dbReference>
<dbReference type="SUPFAM" id="SSF143548">
    <property type="entry name" value="Serine metabolism enzymes domain"/>
    <property type="match status" value="1"/>
</dbReference>
<organism evidence="15 16">
    <name type="scientific">Candidatus Stercoripulliclostridium merdigallinarum</name>
    <dbReference type="NCBI Taxonomy" id="2840951"/>
    <lineage>
        <taxon>Bacteria</taxon>
        <taxon>Bacillati</taxon>
        <taxon>Bacillota</taxon>
        <taxon>Clostridia</taxon>
        <taxon>Eubacteriales</taxon>
        <taxon>Candidatus Stercoripulliclostridium</taxon>
    </lineage>
</organism>
<keyword evidence="9" id="KW-0411">Iron-sulfur</keyword>
<evidence type="ECO:0000256" key="11">
    <source>
        <dbReference type="ARBA" id="ARBA00041766"/>
    </source>
</evidence>
<dbReference type="EC" id="4.3.1.17" evidence="4"/>
<dbReference type="Proteomes" id="UP000824094">
    <property type="component" value="Unassembled WGS sequence"/>
</dbReference>
<dbReference type="PANTHER" id="PTHR30182:SF1">
    <property type="entry name" value="L-SERINE DEHYDRATASE 1"/>
    <property type="match status" value="1"/>
</dbReference>
<dbReference type="InterPro" id="IPR005130">
    <property type="entry name" value="Ser_deHydtase-like_asu"/>
</dbReference>
<evidence type="ECO:0000256" key="9">
    <source>
        <dbReference type="ARBA" id="ARBA00023014"/>
    </source>
</evidence>
<evidence type="ECO:0000256" key="1">
    <source>
        <dbReference type="ARBA" id="ARBA00001966"/>
    </source>
</evidence>
<evidence type="ECO:0000256" key="7">
    <source>
        <dbReference type="ARBA" id="ARBA00022723"/>
    </source>
</evidence>
<dbReference type="GO" id="GO:0003941">
    <property type="term" value="F:L-serine ammonia-lyase activity"/>
    <property type="evidence" value="ECO:0007669"/>
    <property type="project" value="UniProtKB-EC"/>
</dbReference>
<evidence type="ECO:0000256" key="6">
    <source>
        <dbReference type="ARBA" id="ARBA00022485"/>
    </source>
</evidence>
<evidence type="ECO:0000256" key="3">
    <source>
        <dbReference type="ARBA" id="ARBA00008636"/>
    </source>
</evidence>